<keyword evidence="6 8" id="KW-1133">Transmembrane helix</keyword>
<feature type="transmembrane region" description="Helical" evidence="8">
    <location>
        <begin position="376"/>
        <end position="395"/>
    </location>
</feature>
<accession>A0ABY8PQ57</accession>
<feature type="transmembrane region" description="Helical" evidence="8">
    <location>
        <begin position="457"/>
        <end position="479"/>
    </location>
</feature>
<feature type="transmembrane region" description="Helical" evidence="8">
    <location>
        <begin position="125"/>
        <end position="145"/>
    </location>
</feature>
<feature type="transmembrane region" description="Helical" evidence="8">
    <location>
        <begin position="7"/>
        <end position="33"/>
    </location>
</feature>
<feature type="transmembrane region" description="Helical" evidence="8">
    <location>
        <begin position="77"/>
        <end position="105"/>
    </location>
</feature>
<dbReference type="PRINTS" id="PR01806">
    <property type="entry name" value="VIRFACTRMVIN"/>
</dbReference>
<feature type="transmembrane region" description="Helical" evidence="8">
    <location>
        <begin position="401"/>
        <end position="422"/>
    </location>
</feature>
<dbReference type="Proteomes" id="UP001232493">
    <property type="component" value="Chromosome"/>
</dbReference>
<evidence type="ECO:0000256" key="6">
    <source>
        <dbReference type="ARBA" id="ARBA00022989"/>
    </source>
</evidence>
<evidence type="ECO:0000256" key="1">
    <source>
        <dbReference type="ARBA" id="ARBA00004651"/>
    </source>
</evidence>
<feature type="transmembrane region" description="Helical" evidence="8">
    <location>
        <begin position="434"/>
        <end position="451"/>
    </location>
</feature>
<feature type="transmembrane region" description="Helical" evidence="8">
    <location>
        <begin position="341"/>
        <end position="364"/>
    </location>
</feature>
<feature type="transmembrane region" description="Helical" evidence="8">
    <location>
        <begin position="152"/>
        <end position="174"/>
    </location>
</feature>
<dbReference type="Pfam" id="PF03023">
    <property type="entry name" value="MurJ"/>
    <property type="match status" value="1"/>
</dbReference>
<keyword evidence="2 8" id="KW-1003">Cell membrane</keyword>
<dbReference type="PANTHER" id="PTHR47019:SF1">
    <property type="entry name" value="LIPID II FLIPPASE MURJ"/>
    <property type="match status" value="1"/>
</dbReference>
<evidence type="ECO:0000256" key="9">
    <source>
        <dbReference type="PIRNR" id="PIRNR002869"/>
    </source>
</evidence>
<gene>
    <name evidence="8 10" type="primary">murJ</name>
    <name evidence="10" type="ORF">JRV97_10370</name>
</gene>
<feature type="transmembrane region" description="Helical" evidence="8">
    <location>
        <begin position="302"/>
        <end position="321"/>
    </location>
</feature>
<name>A0ABY8PQ57_9BACT</name>
<feature type="transmembrane region" description="Helical" evidence="8">
    <location>
        <begin position="262"/>
        <end position="281"/>
    </location>
</feature>
<dbReference type="CDD" id="cd13123">
    <property type="entry name" value="MATE_MurJ_like"/>
    <property type="match status" value="1"/>
</dbReference>
<proteinExistence type="inferred from homology"/>
<dbReference type="NCBIfam" id="TIGR01695">
    <property type="entry name" value="murJ_mviN"/>
    <property type="match status" value="1"/>
</dbReference>
<dbReference type="HAMAP" id="MF_02078">
    <property type="entry name" value="MurJ_MviN"/>
    <property type="match status" value="1"/>
</dbReference>
<dbReference type="InterPro" id="IPR051050">
    <property type="entry name" value="Lipid_II_flippase_MurJ/MviN"/>
</dbReference>
<evidence type="ECO:0000256" key="8">
    <source>
        <dbReference type="HAMAP-Rule" id="MF_02078"/>
    </source>
</evidence>
<comment type="function">
    <text evidence="8 9">Involved in peptidoglycan biosynthesis. Transports lipid-linked peptidoglycan precursors from the inner to the outer leaflet of the cytoplasmic membrane.</text>
</comment>
<feature type="transmembrane region" description="Helical" evidence="8">
    <location>
        <begin position="180"/>
        <end position="202"/>
    </location>
</feature>
<feature type="transmembrane region" description="Helical" evidence="8">
    <location>
        <begin position="39"/>
        <end position="56"/>
    </location>
</feature>
<keyword evidence="4 8" id="KW-0133">Cell shape</keyword>
<evidence type="ECO:0000313" key="11">
    <source>
        <dbReference type="Proteomes" id="UP001232493"/>
    </source>
</evidence>
<dbReference type="EMBL" id="CP069362">
    <property type="protein sequence ID" value="WGS64749.1"/>
    <property type="molecule type" value="Genomic_DNA"/>
</dbReference>
<comment type="similarity">
    <text evidence="8 9">Belongs to the MurJ/MviN family.</text>
</comment>
<evidence type="ECO:0000313" key="10">
    <source>
        <dbReference type="EMBL" id="WGS64749.1"/>
    </source>
</evidence>
<reference evidence="10 11" key="1">
    <citation type="submission" date="2021-02" db="EMBL/GenBank/DDBJ databases">
        <title>Characterization of Marinitoga sp. nov. str. BP5-C20A.</title>
        <authorList>
            <person name="Erauso G."/>
            <person name="Postec A."/>
        </authorList>
    </citation>
    <scope>NUCLEOTIDE SEQUENCE [LARGE SCALE GENOMIC DNA]</scope>
    <source>
        <strain evidence="10 11">BP5-C20A</strain>
    </source>
</reference>
<sequence length="499" mass="56783">MSDIMKFTAIFASATMVSRFLGLFRDILFAYYFGRSGQYDAYIIAILLPFFLRRIFAEGAFSTVFVPLYTRKKGKDADIFASTAINFLLLITMGLYIIVFLFSPYVAKILGSGMNKEYLKLSSELMKITFPFITFISIWSIFSGILYNKNNFFVSAVSPAITNIFTILGIIFSYIFSIKIYGPTIGFLMGGFFQMFLLFIYVKKKKYFQYHFSLKKEYINEIMGMFIPAFFGVAISHINSIVDTNVATWTGEGGVATIQYALRLYQLPLAIFSVSIANVILPRLSKLSFNNQKEKFIQEFKDAILISLFLTIPASAGLIILSKEVIRLIYQHGNFLEKDTIITALTLITYSIGIIFYSIHGILVRNYYSRLNTKKPTRISFIMVLINIVLDIILAKYMGVAGIGLATSISGFIGMIILGWEFFSHFTKNDYIEIIKIIISTSGMLLGLYILKMLNSSNIYTIALVFAGVIIYLIFTLLFKVKYLQNIVNIVKSKRYKKY</sequence>
<evidence type="ECO:0000256" key="5">
    <source>
        <dbReference type="ARBA" id="ARBA00022984"/>
    </source>
</evidence>
<keyword evidence="8 9" id="KW-0961">Cell wall biogenesis/degradation</keyword>
<keyword evidence="3 8" id="KW-0812">Transmembrane</keyword>
<comment type="subcellular location">
    <subcellularLocation>
        <location evidence="1 8">Cell membrane</location>
        <topology evidence="1 8">Multi-pass membrane protein</topology>
    </subcellularLocation>
</comment>
<protein>
    <recommendedName>
        <fullName evidence="8">Probable lipid II flippase MurJ</fullName>
    </recommendedName>
</protein>
<dbReference type="PANTHER" id="PTHR47019">
    <property type="entry name" value="LIPID II FLIPPASE MURJ"/>
    <property type="match status" value="1"/>
</dbReference>
<keyword evidence="11" id="KW-1185">Reference proteome</keyword>
<evidence type="ECO:0000256" key="3">
    <source>
        <dbReference type="ARBA" id="ARBA00022692"/>
    </source>
</evidence>
<organism evidence="10 11">
    <name type="scientific">Marinitoga aeolica</name>
    <dbReference type="NCBI Taxonomy" id="2809031"/>
    <lineage>
        <taxon>Bacteria</taxon>
        <taxon>Thermotogati</taxon>
        <taxon>Thermotogota</taxon>
        <taxon>Thermotogae</taxon>
        <taxon>Petrotogales</taxon>
        <taxon>Petrotogaceae</taxon>
        <taxon>Marinitoga</taxon>
    </lineage>
</organism>
<keyword evidence="8 9" id="KW-0813">Transport</keyword>
<evidence type="ECO:0000256" key="7">
    <source>
        <dbReference type="ARBA" id="ARBA00023136"/>
    </source>
</evidence>
<dbReference type="InterPro" id="IPR004268">
    <property type="entry name" value="MurJ"/>
</dbReference>
<dbReference type="PIRSF" id="PIRSF002869">
    <property type="entry name" value="MviN"/>
    <property type="match status" value="1"/>
</dbReference>
<comment type="pathway">
    <text evidence="8">Cell wall biogenesis; peptidoglycan biosynthesis.</text>
</comment>
<keyword evidence="5 8" id="KW-0573">Peptidoglycan synthesis</keyword>
<feature type="transmembrane region" description="Helical" evidence="8">
    <location>
        <begin position="222"/>
        <end position="242"/>
    </location>
</feature>
<evidence type="ECO:0000256" key="4">
    <source>
        <dbReference type="ARBA" id="ARBA00022960"/>
    </source>
</evidence>
<dbReference type="RefSeq" id="WP_280998621.1">
    <property type="nucleotide sequence ID" value="NZ_CP069362.1"/>
</dbReference>
<keyword evidence="7 8" id="KW-0472">Membrane</keyword>
<evidence type="ECO:0000256" key="2">
    <source>
        <dbReference type="ARBA" id="ARBA00022475"/>
    </source>
</evidence>